<organism evidence="2 3">
    <name type="scientific">Anaeramoeba flamelloides</name>
    <dbReference type="NCBI Taxonomy" id="1746091"/>
    <lineage>
        <taxon>Eukaryota</taxon>
        <taxon>Metamonada</taxon>
        <taxon>Anaeramoebidae</taxon>
        <taxon>Anaeramoeba</taxon>
    </lineage>
</organism>
<feature type="compositionally biased region" description="Basic and acidic residues" evidence="1">
    <location>
        <begin position="269"/>
        <end position="296"/>
    </location>
</feature>
<feature type="region of interest" description="Disordered" evidence="1">
    <location>
        <begin position="199"/>
        <end position="236"/>
    </location>
</feature>
<dbReference type="Proteomes" id="UP001150062">
    <property type="component" value="Unassembled WGS sequence"/>
</dbReference>
<keyword evidence="3" id="KW-1185">Reference proteome</keyword>
<dbReference type="EMBL" id="JAOAOG010000237">
    <property type="protein sequence ID" value="KAJ6237810.1"/>
    <property type="molecule type" value="Genomic_DNA"/>
</dbReference>
<comment type="caution">
    <text evidence="2">The sequence shown here is derived from an EMBL/GenBank/DDBJ whole genome shotgun (WGS) entry which is preliminary data.</text>
</comment>
<name>A0ABQ8XZQ6_9EUKA</name>
<proteinExistence type="predicted"/>
<sequence length="504" mass="59989">MSNFIDPNKEYSILLRALSHEFKGNSRRERSINGLVLPRERTRKQDLWPCSLQAINKYLKTFKFKLSPDEIKFGASSINSNTKEEIDFLTETIDPDLLQTTDWSVRNKIVSETIDLKNEKSEQKNKKEKERVYQRSVPFVPQVYHLNGNNNQKQITNISRLKNSITKNKQNKELMEKDEFEKLLTKEIEKIKKEKEKEIKGEFGKSKEKEKGRKKNKKEQKVKEKENGKKKKEKEKEIEKLKKEKEIKGEFGKSKKKEKERKKKKKKEKEKETEKAKEKEIAKEKEKAKEKEIEKHEEEEEEEEEEKKKTVEQIKTVNQLPNELLQITRRLVLSSIRSQLRTIVHQTWNKMMNAHTSDEKFYKIDPKVEFILIEDLLHSLEETIDNMIMLKTYHRTEKSVSSSDWGIPINAASLTERFQQKTLYRASRRISKLLETEDTILESYKMVKASQENTNYKHQKKNRKRFPSVLNHYLISKEAGFEQKGKELVKKRKLLGNIVYKRKK</sequence>
<reference evidence="2" key="1">
    <citation type="submission" date="2022-08" db="EMBL/GenBank/DDBJ databases">
        <title>Novel sulfate-reducing endosymbionts in the free-living metamonad Anaeramoeba.</title>
        <authorList>
            <person name="Jerlstrom-Hultqvist J."/>
            <person name="Cepicka I."/>
            <person name="Gallot-Lavallee L."/>
            <person name="Salas-Leiva D."/>
            <person name="Curtis B.A."/>
            <person name="Zahonova K."/>
            <person name="Pipaliya S."/>
            <person name="Dacks J."/>
            <person name="Roger A.J."/>
        </authorList>
    </citation>
    <scope>NUCLEOTIDE SEQUENCE</scope>
    <source>
        <strain evidence="2">Schooner1</strain>
    </source>
</reference>
<feature type="compositionally biased region" description="Basic and acidic residues" evidence="1">
    <location>
        <begin position="199"/>
        <end position="211"/>
    </location>
</feature>
<feature type="compositionally biased region" description="Basic residues" evidence="1">
    <location>
        <begin position="254"/>
        <end position="268"/>
    </location>
</feature>
<accession>A0ABQ8XZQ6</accession>
<evidence type="ECO:0000256" key="1">
    <source>
        <dbReference type="SAM" id="MobiDB-lite"/>
    </source>
</evidence>
<feature type="region of interest" description="Disordered" evidence="1">
    <location>
        <begin position="251"/>
        <end position="308"/>
    </location>
</feature>
<evidence type="ECO:0000313" key="3">
    <source>
        <dbReference type="Proteomes" id="UP001150062"/>
    </source>
</evidence>
<gene>
    <name evidence="2" type="ORF">M0813_26603</name>
</gene>
<protein>
    <submittedName>
        <fullName evidence="2">Chascon</fullName>
    </submittedName>
</protein>
<evidence type="ECO:0000313" key="2">
    <source>
        <dbReference type="EMBL" id="KAJ6237810.1"/>
    </source>
</evidence>